<dbReference type="OrthoDB" id="2523927at2759"/>
<comment type="caution">
    <text evidence="3">The sequence shown here is derived from an EMBL/GenBank/DDBJ whole genome shotgun (WGS) entry which is preliminary data.</text>
</comment>
<dbReference type="AlphaFoldDB" id="A8NSZ7"/>
<protein>
    <submittedName>
        <fullName evidence="3">Protein kinase subdomain-containing protein PKL/ccin4</fullName>
    </submittedName>
</protein>
<dbReference type="RefSeq" id="XP_001836125.2">
    <property type="nucleotide sequence ID" value="XM_001836073.2"/>
</dbReference>
<dbReference type="SUPFAM" id="SSF56112">
    <property type="entry name" value="Protein kinase-like (PK-like)"/>
    <property type="match status" value="1"/>
</dbReference>
<dbReference type="VEuPathDB" id="FungiDB:CC1G_15848"/>
<feature type="region of interest" description="Disordered" evidence="1">
    <location>
        <begin position="1"/>
        <end position="24"/>
    </location>
</feature>
<dbReference type="GO" id="GO:0005524">
    <property type="term" value="F:ATP binding"/>
    <property type="evidence" value="ECO:0007669"/>
    <property type="project" value="InterPro"/>
</dbReference>
<feature type="compositionally biased region" description="Low complexity" evidence="1">
    <location>
        <begin position="13"/>
        <end position="24"/>
    </location>
</feature>
<keyword evidence="3" id="KW-0808">Transferase</keyword>
<dbReference type="GO" id="GO:0004672">
    <property type="term" value="F:protein kinase activity"/>
    <property type="evidence" value="ECO:0007669"/>
    <property type="project" value="InterPro"/>
</dbReference>
<name>A8NSZ7_COPC7</name>
<keyword evidence="3" id="KW-0418">Kinase</keyword>
<dbReference type="KEGG" id="cci:CC1G_15848"/>
<dbReference type="PANTHER" id="PTHR37171">
    <property type="entry name" value="SERINE/THREONINE-PROTEIN KINASE YRZF-RELATED"/>
    <property type="match status" value="1"/>
</dbReference>
<dbReference type="InterPro" id="IPR052396">
    <property type="entry name" value="Meiotic_Drive_Suppr_Kinase"/>
</dbReference>
<evidence type="ECO:0000259" key="2">
    <source>
        <dbReference type="PROSITE" id="PS50011"/>
    </source>
</evidence>
<dbReference type="HOGENOM" id="CLU_490898_0_0_1"/>
<dbReference type="GeneID" id="6012663"/>
<dbReference type="Proteomes" id="UP000001861">
    <property type="component" value="Unassembled WGS sequence"/>
</dbReference>
<proteinExistence type="predicted"/>
<gene>
    <name evidence="3" type="ORF">CC1G_15848</name>
</gene>
<dbReference type="Gene3D" id="1.10.510.10">
    <property type="entry name" value="Transferase(Phosphotransferase) domain 1"/>
    <property type="match status" value="1"/>
</dbReference>
<sequence length="456" mass="50759">MPVPSTVPENEALPLSPSLPSQSSPIHGFTPTEILFLEGPVTVRVGDILYWMHREVCTRLPSIAAHRSAPTVPSSGTQAEHWTRLSCMRPLHCPSTRIYEHLCFGIFMALANRHHGDGVWVGKGMKKYTDVEPEVELDVHFTQQGFPLVEGMPDELNNVVTAVEMKTTRSSNDPNNRSLINGGTMTKVAMEIRDQVSTGGATWLLKWLHPDKPFVIHGFSVAPAHLAPITSNGSEYIAIGSDVLDITDRFPVVAENKRNWLEYIDKLAAFTLAVVYSYDTDIADAVNSRFPDQKGQIDAYEAWFSLGLKLPPASSIHESIENIVFVYSRWGITIVVKVFGNPTTYANELLCYRRLEKLQGAGIPVLYATGSVGTRPCLVLSYEGQKLREDPTEEERAALQPVIDHMHQLKVHHHDLHPQNVVRNGDGKLTLIDFGFSGPCTRGGDCSDEWELDNYY</sequence>
<reference evidence="3 4" key="1">
    <citation type="journal article" date="2010" name="Proc. Natl. Acad. Sci. U.S.A.">
        <title>Insights into evolution of multicellular fungi from the assembled chromosomes of the mushroom Coprinopsis cinerea (Coprinus cinereus).</title>
        <authorList>
            <person name="Stajich J.E."/>
            <person name="Wilke S.K."/>
            <person name="Ahren D."/>
            <person name="Au C.H."/>
            <person name="Birren B.W."/>
            <person name="Borodovsky M."/>
            <person name="Burns C."/>
            <person name="Canback B."/>
            <person name="Casselton L.A."/>
            <person name="Cheng C.K."/>
            <person name="Deng J."/>
            <person name="Dietrich F.S."/>
            <person name="Fargo D.C."/>
            <person name="Farman M.L."/>
            <person name="Gathman A.C."/>
            <person name="Goldberg J."/>
            <person name="Guigo R."/>
            <person name="Hoegger P.J."/>
            <person name="Hooker J.B."/>
            <person name="Huggins A."/>
            <person name="James T.Y."/>
            <person name="Kamada T."/>
            <person name="Kilaru S."/>
            <person name="Kodira C."/>
            <person name="Kues U."/>
            <person name="Kupfer D."/>
            <person name="Kwan H.S."/>
            <person name="Lomsadze A."/>
            <person name="Li W."/>
            <person name="Lilly W.W."/>
            <person name="Ma L.J."/>
            <person name="Mackey A.J."/>
            <person name="Manning G."/>
            <person name="Martin F."/>
            <person name="Muraguchi H."/>
            <person name="Natvig D.O."/>
            <person name="Palmerini H."/>
            <person name="Ramesh M.A."/>
            <person name="Rehmeyer C.J."/>
            <person name="Roe B.A."/>
            <person name="Shenoy N."/>
            <person name="Stanke M."/>
            <person name="Ter-Hovhannisyan V."/>
            <person name="Tunlid A."/>
            <person name="Velagapudi R."/>
            <person name="Vision T.J."/>
            <person name="Zeng Q."/>
            <person name="Zolan M.E."/>
            <person name="Pukkila P.J."/>
        </authorList>
    </citation>
    <scope>NUCLEOTIDE SEQUENCE [LARGE SCALE GENOMIC DNA]</scope>
    <source>
        <strain evidence="4">Okayama-7 / 130 / ATCC MYA-4618 / FGSC 9003</strain>
    </source>
</reference>
<dbReference type="EMBL" id="AACS02000004">
    <property type="protein sequence ID" value="EAU85693.2"/>
    <property type="molecule type" value="Genomic_DNA"/>
</dbReference>
<evidence type="ECO:0000256" key="1">
    <source>
        <dbReference type="SAM" id="MobiDB-lite"/>
    </source>
</evidence>
<accession>A8NSZ7</accession>
<dbReference type="PANTHER" id="PTHR37171:SF1">
    <property type="entry name" value="SERINE_THREONINE-PROTEIN KINASE YRZF-RELATED"/>
    <property type="match status" value="1"/>
</dbReference>
<dbReference type="InterPro" id="IPR011009">
    <property type="entry name" value="Kinase-like_dom_sf"/>
</dbReference>
<feature type="domain" description="Protein kinase" evidence="2">
    <location>
        <begin position="261"/>
        <end position="456"/>
    </location>
</feature>
<keyword evidence="4" id="KW-1185">Reference proteome</keyword>
<evidence type="ECO:0000313" key="4">
    <source>
        <dbReference type="Proteomes" id="UP000001861"/>
    </source>
</evidence>
<dbReference type="PROSITE" id="PS50011">
    <property type="entry name" value="PROTEIN_KINASE_DOM"/>
    <property type="match status" value="1"/>
</dbReference>
<dbReference type="InterPro" id="IPR000719">
    <property type="entry name" value="Prot_kinase_dom"/>
</dbReference>
<organism evidence="3 4">
    <name type="scientific">Coprinopsis cinerea (strain Okayama-7 / 130 / ATCC MYA-4618 / FGSC 9003)</name>
    <name type="common">Inky cap fungus</name>
    <name type="synonym">Hormographiella aspergillata</name>
    <dbReference type="NCBI Taxonomy" id="240176"/>
    <lineage>
        <taxon>Eukaryota</taxon>
        <taxon>Fungi</taxon>
        <taxon>Dikarya</taxon>
        <taxon>Basidiomycota</taxon>
        <taxon>Agaricomycotina</taxon>
        <taxon>Agaricomycetes</taxon>
        <taxon>Agaricomycetidae</taxon>
        <taxon>Agaricales</taxon>
        <taxon>Agaricineae</taxon>
        <taxon>Psathyrellaceae</taxon>
        <taxon>Coprinopsis</taxon>
    </lineage>
</organism>
<dbReference type="STRING" id="240176.A8NSZ7"/>
<evidence type="ECO:0000313" key="3">
    <source>
        <dbReference type="EMBL" id="EAU85693.2"/>
    </source>
</evidence>
<dbReference type="InParanoid" id="A8NSZ7"/>